<dbReference type="AlphaFoldDB" id="A0A6N3HD45"/>
<evidence type="ECO:0000313" key="1">
    <source>
        <dbReference type="EMBL" id="VYU74774.1"/>
    </source>
</evidence>
<dbReference type="EMBL" id="CACRTR010000023">
    <property type="protein sequence ID" value="VYU74774.1"/>
    <property type="molecule type" value="Genomic_DNA"/>
</dbReference>
<gene>
    <name evidence="1" type="ORF">ELLFYP34_01169</name>
</gene>
<sequence length="125" mass="15028">MTPKKISAILHKRLEAAFTKGLKGVVKKLMRKEKTMKRITYKELEKRLTEREKILGVREMQVQKEEQRLINERIELNRKYSEIHQQAEEINMMIKRIETQQRILAIKEIKVKEAEKRLLQIGYVI</sequence>
<accession>A0A6N3HD45</accession>
<proteinExistence type="predicted"/>
<protein>
    <submittedName>
        <fullName evidence="1">Uncharacterized protein</fullName>
    </submittedName>
</protein>
<reference evidence="1" key="1">
    <citation type="submission" date="2019-11" db="EMBL/GenBank/DDBJ databases">
        <authorList>
            <person name="Feng L."/>
        </authorList>
    </citation>
    <scope>NUCLEOTIDE SEQUENCE</scope>
    <source>
        <strain evidence="1">ElimosumLFYP34</strain>
    </source>
</reference>
<organism evidence="1">
    <name type="scientific">Eubacterium limosum</name>
    <dbReference type="NCBI Taxonomy" id="1736"/>
    <lineage>
        <taxon>Bacteria</taxon>
        <taxon>Bacillati</taxon>
        <taxon>Bacillota</taxon>
        <taxon>Clostridia</taxon>
        <taxon>Eubacteriales</taxon>
        <taxon>Eubacteriaceae</taxon>
        <taxon>Eubacterium</taxon>
    </lineage>
</organism>
<name>A0A6N3HD45_EUBLI</name>